<feature type="domain" description="Nudix hydrolase" evidence="4">
    <location>
        <begin position="21"/>
        <end position="145"/>
    </location>
</feature>
<dbReference type="InterPro" id="IPR000086">
    <property type="entry name" value="NUDIX_hydrolase_dom"/>
</dbReference>
<dbReference type="PROSITE" id="PS00893">
    <property type="entry name" value="NUDIX_BOX"/>
    <property type="match status" value="1"/>
</dbReference>
<sequence>METFQDYYGNQVRLSLQDTPFSDRPKHVWVVCHFHRQWLLTRHSRRGFEFPGGKVEQGETAEDAAKREVFEETGGRVASLFLLGQYEVSGRNEQIVKNIYYAEIDRMDLKEDYLETKGPVFINRIPEKIQTDKRFSFLMKDRVLASAMDAIRIRRLDTSGLENTAK</sequence>
<evidence type="ECO:0000256" key="1">
    <source>
        <dbReference type="ARBA" id="ARBA00005582"/>
    </source>
</evidence>
<dbReference type="PANTHER" id="PTHR43736:SF1">
    <property type="entry name" value="DIHYDRONEOPTERIN TRIPHOSPHATE DIPHOSPHATASE"/>
    <property type="match status" value="1"/>
</dbReference>
<name>A0A4Z0GR77_9BACL</name>
<reference evidence="5 6" key="1">
    <citation type="journal article" date="2015" name="Int. J. Syst. Evol. Microbiol.">
        <title>Sporolactobacillus shoreae sp. nov. and Sporolactobacillus spathodeae sp. nov., two spore-forming lactic acid bacteria isolated from tree barks in Thailand.</title>
        <authorList>
            <person name="Thamacharoensuk T."/>
            <person name="Kitahara M."/>
            <person name="Ohkuma M."/>
            <person name="Thongchul N."/>
            <person name="Tanasupawat S."/>
        </authorList>
    </citation>
    <scope>NUCLEOTIDE SEQUENCE [LARGE SCALE GENOMIC DNA]</scope>
    <source>
        <strain evidence="5 6">BK92</strain>
    </source>
</reference>
<keyword evidence="6" id="KW-1185">Reference proteome</keyword>
<protein>
    <submittedName>
        <fullName evidence="5">Nucleoside triphosphatase YtkD</fullName>
    </submittedName>
</protein>
<gene>
    <name evidence="5" type="primary">ytkD</name>
    <name evidence="5" type="ORF">E4665_05365</name>
</gene>
<dbReference type="Gene3D" id="3.90.79.10">
    <property type="entry name" value="Nucleoside Triphosphate Pyrophosphohydrolase"/>
    <property type="match status" value="1"/>
</dbReference>
<comment type="similarity">
    <text evidence="1 3">Belongs to the Nudix hydrolase family.</text>
</comment>
<dbReference type="EMBL" id="SRJD01000004">
    <property type="protein sequence ID" value="TGA99294.1"/>
    <property type="molecule type" value="Genomic_DNA"/>
</dbReference>
<evidence type="ECO:0000313" key="5">
    <source>
        <dbReference type="EMBL" id="TGA99294.1"/>
    </source>
</evidence>
<dbReference type="NCBIfam" id="TIGR02705">
    <property type="entry name" value="nudix_YtkD"/>
    <property type="match status" value="1"/>
</dbReference>
<dbReference type="SUPFAM" id="SSF55811">
    <property type="entry name" value="Nudix"/>
    <property type="match status" value="1"/>
</dbReference>
<dbReference type="InterPro" id="IPR020476">
    <property type="entry name" value="Nudix_hydrolase"/>
</dbReference>
<dbReference type="AlphaFoldDB" id="A0A4Z0GR77"/>
<keyword evidence="2 3" id="KW-0378">Hydrolase</keyword>
<organism evidence="5 6">
    <name type="scientific">Sporolactobacillus shoreae</name>
    <dbReference type="NCBI Taxonomy" id="1465501"/>
    <lineage>
        <taxon>Bacteria</taxon>
        <taxon>Bacillati</taxon>
        <taxon>Bacillota</taxon>
        <taxon>Bacilli</taxon>
        <taxon>Bacillales</taxon>
        <taxon>Sporolactobacillaceae</taxon>
        <taxon>Sporolactobacillus</taxon>
    </lineage>
</organism>
<dbReference type="Proteomes" id="UP000298347">
    <property type="component" value="Unassembled WGS sequence"/>
</dbReference>
<evidence type="ECO:0000313" key="6">
    <source>
        <dbReference type="Proteomes" id="UP000298347"/>
    </source>
</evidence>
<comment type="caution">
    <text evidence="5">The sequence shown here is derived from an EMBL/GenBank/DDBJ whole genome shotgun (WGS) entry which is preliminary data.</text>
</comment>
<accession>A0A4Z0GR77</accession>
<dbReference type="OrthoDB" id="9131041at2"/>
<evidence type="ECO:0000256" key="2">
    <source>
        <dbReference type="ARBA" id="ARBA00022801"/>
    </source>
</evidence>
<dbReference type="PROSITE" id="PS51462">
    <property type="entry name" value="NUDIX"/>
    <property type="match status" value="1"/>
</dbReference>
<dbReference type="GO" id="GO:0016787">
    <property type="term" value="F:hydrolase activity"/>
    <property type="evidence" value="ECO:0007669"/>
    <property type="project" value="UniProtKB-KW"/>
</dbReference>
<dbReference type="InterPro" id="IPR020084">
    <property type="entry name" value="NUDIX_hydrolase_CS"/>
</dbReference>
<dbReference type="InterPro" id="IPR015797">
    <property type="entry name" value="NUDIX_hydrolase-like_dom_sf"/>
</dbReference>
<dbReference type="InterPro" id="IPR014078">
    <property type="entry name" value="Nudix_YtkD"/>
</dbReference>
<evidence type="ECO:0000259" key="4">
    <source>
        <dbReference type="PROSITE" id="PS51462"/>
    </source>
</evidence>
<dbReference type="Pfam" id="PF00293">
    <property type="entry name" value="NUDIX"/>
    <property type="match status" value="1"/>
</dbReference>
<dbReference type="RefSeq" id="WP_135347850.1">
    <property type="nucleotide sequence ID" value="NZ_SRJD01000004.1"/>
</dbReference>
<dbReference type="CDD" id="cd04665">
    <property type="entry name" value="NUDIX_RppH"/>
    <property type="match status" value="1"/>
</dbReference>
<evidence type="ECO:0000256" key="3">
    <source>
        <dbReference type="RuleBase" id="RU003476"/>
    </source>
</evidence>
<proteinExistence type="inferred from homology"/>
<dbReference type="PRINTS" id="PR00502">
    <property type="entry name" value="NUDIXFAMILY"/>
</dbReference>
<dbReference type="PANTHER" id="PTHR43736">
    <property type="entry name" value="ADP-RIBOSE PYROPHOSPHATASE"/>
    <property type="match status" value="1"/>
</dbReference>